<feature type="domain" description="Alpha-2-macroglobulin" evidence="4">
    <location>
        <begin position="1370"/>
        <end position="1460"/>
    </location>
</feature>
<name>A0A1M4S789_9BURK</name>
<dbReference type="Pfam" id="PF07703">
    <property type="entry name" value="A2M_BRD"/>
    <property type="match status" value="1"/>
</dbReference>
<reference evidence="5 6" key="1">
    <citation type="submission" date="2016-11" db="EMBL/GenBank/DDBJ databases">
        <authorList>
            <person name="Jaros S."/>
            <person name="Januszkiewicz K."/>
            <person name="Wedrychowicz H."/>
        </authorList>
    </citation>
    <scope>NUCLEOTIDE SEQUENCE [LARGE SCALE GENOMIC DNA]</scope>
    <source>
        <strain evidence="5 6">DSM 16112</strain>
    </source>
</reference>
<comment type="similarity">
    <text evidence="1">Belongs to the protease inhibitor I39 (alpha-2-macroglobulin) family. Bacterial alpha-2-macroglobulin subfamily.</text>
</comment>
<dbReference type="GO" id="GO:0004866">
    <property type="term" value="F:endopeptidase inhibitor activity"/>
    <property type="evidence" value="ECO:0007669"/>
    <property type="project" value="InterPro"/>
</dbReference>
<evidence type="ECO:0000256" key="2">
    <source>
        <dbReference type="SAM" id="MobiDB-lite"/>
    </source>
</evidence>
<dbReference type="SMART" id="SM01359">
    <property type="entry name" value="A2M_N_2"/>
    <property type="match status" value="1"/>
</dbReference>
<dbReference type="Pfam" id="PF11974">
    <property type="entry name" value="bMG3"/>
    <property type="match status" value="1"/>
</dbReference>
<dbReference type="InterPro" id="IPR041246">
    <property type="entry name" value="Bact_MG10"/>
</dbReference>
<dbReference type="Pfam" id="PF01835">
    <property type="entry name" value="MG2"/>
    <property type="match status" value="1"/>
</dbReference>
<dbReference type="Proteomes" id="UP000184327">
    <property type="component" value="Unassembled WGS sequence"/>
</dbReference>
<dbReference type="Pfam" id="PF00207">
    <property type="entry name" value="A2M"/>
    <property type="match status" value="1"/>
</dbReference>
<dbReference type="InterPro" id="IPR051802">
    <property type="entry name" value="YfhM-like"/>
</dbReference>
<dbReference type="InterPro" id="IPR011625">
    <property type="entry name" value="A2M_N_BRD"/>
</dbReference>
<gene>
    <name evidence="5" type="ORF">SAMN02745117_00012</name>
</gene>
<evidence type="ECO:0000313" key="5">
    <source>
        <dbReference type="EMBL" id="SHE28048.1"/>
    </source>
</evidence>
<evidence type="ECO:0000259" key="3">
    <source>
        <dbReference type="SMART" id="SM01359"/>
    </source>
</evidence>
<proteinExistence type="inferred from homology"/>
<dbReference type="PANTHER" id="PTHR40094">
    <property type="entry name" value="ALPHA-2-MACROGLOBULIN HOMOLOG"/>
    <property type="match status" value="1"/>
</dbReference>
<dbReference type="EMBL" id="FQUZ01000001">
    <property type="protein sequence ID" value="SHE28048.1"/>
    <property type="molecule type" value="Genomic_DNA"/>
</dbReference>
<dbReference type="SMART" id="SM01360">
    <property type="entry name" value="A2M"/>
    <property type="match status" value="1"/>
</dbReference>
<evidence type="ECO:0000313" key="6">
    <source>
        <dbReference type="Proteomes" id="UP000184327"/>
    </source>
</evidence>
<sequence>MQAFYVILGGSAHEFVVVWATCLPRLGENITPHVPCRFGHFPLMASANGREQLRNIWTIIGLVLATHSRLAGLPVASHARRKRPTMSPVSRVWKLKRSRKTPLLVGLGLLAGLGGSLAHANAVQRVLPQGSVSQVRQVQVDFAQAVVALGQPDATAPVQWQCEGADARQMQGQGRWLNAQRWVFEFAEPLPAGVRCAVSANPSFRGLNQQAISALGTHRFDTGGPRPLTVLPYPWNDIDEQQHFLIQTSGVATPQSLLANVWCEAADVGERIPVRLLSDVELQAALQATDNQEQAQQAPEQWRGLACQRRLSPGVDVQLVWGAGVASPAGVVSQQAERHDYTVREPFTAEFTCQREQASQKCIPLLPLRLNFNAEFDRQWVEQFRLVSGGRSWPATVEGDEASGKGTPPPTTPVDRLVFQGPFPANTAFTLEVPAGLQDDASRPLRNAAAFPLQVATGDIPPLAKFASGDFAIIERFAEGRDAPALLPVTLRKVESELPLKVLRLQDDRSILDWMRRMEQFSPGNHVAREQAEQAGLGALPPRASASEDDDGWLPTRTLSLLNAQAQARALRIPAPASTPQRQEAEVVGIPLEPGYQIVEIASPLLGKALLDATEGAPPVLYARTAVLVTNLSVHFKLGQENALAWVTSLDDGRPVKNATVRVNHCDGSVLAEGKTDSQGRALFPQIRGTAPECEYADGGYRNAYFITARSADEKDLGLVWSDWQNGIEPWRFNVPTQYGYHEGEDLTAHSVTDRSLLRAGETISMKHYLRRPTLQGFATPEQPPAEMIVTHQGSGQEFTQPLQWYQTADGGLNAHSSLKLPALAPLGHYSIRLYGDGVNHYSGSFRVEEFRLPVFRGSLVPVGNAPLVHASAVDMNVQLQYVAGGAAAHWPAQASALLEPHDIRFAQYTDYRFTSPLTPAERQARESGRSIETTRQLVLDKQALTLDAQGNARIALAGLPTPAGLPQSLRTEITYADPSGETHTLSQQQTIWPASVLVGLKTESWVSEREPVKLHAIVLTPDGKPAAGIPVQVVAQSHTTLSTRKRLVGGFYQYDHQYQSRTLGTVCEGKSDRSGRVECSITLQQSGEVELIATVQDDQQRRHSATTSIWVSRAGQWWFDGEASDRMDVLPEKPAYEPGETARFQVRMPFRKAQALVAIEREGVLESQVIELSGDNPSFSLKVGSNWGPNTYISVLAVRGRLRDVPWQSFFSWGFKAPVVWWRAWRDDQGEAAPATALVDLSKPAYRLGVAAIQVGHAAHRLNVSVQADKPRYATRDTATLQIEAKLPNGKPAAHAEIALAVVDKALLELAPNTSWELLQAMMQTRPWGVATATAQMEVLGRRHYGRKAAPAGGGGGADGATRELFDTLLLWQPRITLDAQGKAKVSVPLNDSITTFHAQAIADAGTSQFGSGSTELQVAQELQIISGLPPVVREKDHFDAQFTLRNSTGKAQRTTVTARINGPAGTQTLPDQTVDVPAGAAQTVQWRVQAPLLGEQLLQDHWEWQLDARVEGSNTIRDSLRSTQTLLPAVPVTVRQASLHQLSASQPLQLQASLPTQALEGRGSLRIEAQASLAAPLPGVLDWWQRYPYACLEQRYGKSIGLRDAALWASVAEDLPAYLDSDGLASYFPPQQHNDGSPLLTAHLLAVDATLKALGETGHFRLPDAARQQMIQGLTGFVEGRTERTASPLRSIGSGSQQAAIYRLSAIAALAQHGAATPAMLESIAINPRAWPTHALIDWLQILQHLPQIPQQAQHLQQVQNELRSRLLQTGVQTQFSTEASDHWWWAMQNGDVNAARLLLVTAALPAWKDDMGALATGLLARQSHGAWSTTVANLWGPLALQRFAQLHESTPVNGRLQGQLGAQTHSRDWPALPSGSTGSTGSTAANPLRIDFDWPDAIARKGNPASSQLRVQQQGSGSPWVTISTLAAVPSQQPVASGLQVARTITPVVQRQPGQWSRGDIYRVHLRITASAATGISAITDPVPAGSTILGSGLGRDSSLATADEAESDSYHLAWVERKMDAMRVYYHALPQGTTEYEYTVRLNQPGEFFLPPTRAEALYSPQVFGEVPNNPMRIQGTP</sequence>
<feature type="domain" description="Alpha-2-macroglobulin bait region" evidence="3">
    <location>
        <begin position="1128"/>
        <end position="1311"/>
    </location>
</feature>
<dbReference type="Pfam" id="PF17973">
    <property type="entry name" value="bMG10"/>
    <property type="match status" value="1"/>
</dbReference>
<evidence type="ECO:0000256" key="1">
    <source>
        <dbReference type="ARBA" id="ARBA00010556"/>
    </source>
</evidence>
<protein>
    <recommendedName>
        <fullName evidence="7">Alpha-2-macroglobulin</fullName>
    </recommendedName>
</protein>
<evidence type="ECO:0000259" key="4">
    <source>
        <dbReference type="SMART" id="SM01360"/>
    </source>
</evidence>
<keyword evidence="6" id="KW-1185">Reference proteome</keyword>
<dbReference type="InterPro" id="IPR002890">
    <property type="entry name" value="MG2"/>
</dbReference>
<dbReference type="Gene3D" id="2.60.40.1930">
    <property type="match status" value="1"/>
</dbReference>
<feature type="region of interest" description="Disordered" evidence="2">
    <location>
        <begin position="1863"/>
        <end position="1888"/>
    </location>
</feature>
<evidence type="ECO:0008006" key="7">
    <source>
        <dbReference type="Google" id="ProtNLM"/>
    </source>
</evidence>
<accession>A0A1M4S789</accession>
<feature type="compositionally biased region" description="Low complexity" evidence="2">
    <location>
        <begin position="1877"/>
        <end position="1886"/>
    </location>
</feature>
<organism evidence="5 6">
    <name type="scientific">Lampropedia hyalina DSM 16112</name>
    <dbReference type="NCBI Taxonomy" id="1122156"/>
    <lineage>
        <taxon>Bacteria</taxon>
        <taxon>Pseudomonadati</taxon>
        <taxon>Pseudomonadota</taxon>
        <taxon>Betaproteobacteria</taxon>
        <taxon>Burkholderiales</taxon>
        <taxon>Comamonadaceae</taxon>
        <taxon>Lampropedia</taxon>
    </lineage>
</organism>
<dbReference type="PANTHER" id="PTHR40094:SF1">
    <property type="entry name" value="UBIQUITIN DOMAIN-CONTAINING PROTEIN"/>
    <property type="match status" value="1"/>
</dbReference>
<dbReference type="InterPro" id="IPR021868">
    <property type="entry name" value="Alpha_2_Macroglob_MG3"/>
</dbReference>
<dbReference type="InterPro" id="IPR001599">
    <property type="entry name" value="Macroglobln_a2"/>
</dbReference>
<dbReference type="STRING" id="1122156.SAMN02745117_00012"/>